<organism evidence="4 5">
    <name type="scientific">Centaurea solstitialis</name>
    <name type="common">yellow star-thistle</name>
    <dbReference type="NCBI Taxonomy" id="347529"/>
    <lineage>
        <taxon>Eukaryota</taxon>
        <taxon>Viridiplantae</taxon>
        <taxon>Streptophyta</taxon>
        <taxon>Embryophyta</taxon>
        <taxon>Tracheophyta</taxon>
        <taxon>Spermatophyta</taxon>
        <taxon>Magnoliopsida</taxon>
        <taxon>eudicotyledons</taxon>
        <taxon>Gunneridae</taxon>
        <taxon>Pentapetalae</taxon>
        <taxon>asterids</taxon>
        <taxon>campanulids</taxon>
        <taxon>Asterales</taxon>
        <taxon>Asteraceae</taxon>
        <taxon>Carduoideae</taxon>
        <taxon>Cardueae</taxon>
        <taxon>Centaureinae</taxon>
        <taxon>Centaurea</taxon>
    </lineage>
</organism>
<dbReference type="PANTHER" id="PTHR11661:SF2">
    <property type="entry name" value="LARGE RIBOSOMAL SUBUNIT PROTEIN UL11"/>
    <property type="match status" value="1"/>
</dbReference>
<dbReference type="GO" id="GO:0070180">
    <property type="term" value="F:large ribosomal subunit rRNA binding"/>
    <property type="evidence" value="ECO:0007669"/>
    <property type="project" value="TreeGrafter"/>
</dbReference>
<evidence type="ECO:0000313" key="5">
    <source>
        <dbReference type="Proteomes" id="UP001172457"/>
    </source>
</evidence>
<dbReference type="Gene3D" id="3.30.1550.10">
    <property type="entry name" value="Ribosomal protein L11/L12, N-terminal domain"/>
    <property type="match status" value="1"/>
</dbReference>
<reference evidence="4" key="1">
    <citation type="submission" date="2023-03" db="EMBL/GenBank/DDBJ databases">
        <title>Chromosome-scale reference genome and RAD-based genetic map of yellow starthistle (Centaurea solstitialis) reveal putative structural variation and QTLs associated with invader traits.</title>
        <authorList>
            <person name="Reatini B."/>
            <person name="Cang F.A."/>
            <person name="Jiang Q."/>
            <person name="Mckibben M.T.W."/>
            <person name="Barker M.S."/>
            <person name="Rieseberg L.H."/>
            <person name="Dlugosch K.M."/>
        </authorList>
    </citation>
    <scope>NUCLEOTIDE SEQUENCE</scope>
    <source>
        <strain evidence="4">CAN-66</strain>
        <tissue evidence="4">Leaf</tissue>
    </source>
</reference>
<keyword evidence="5" id="KW-1185">Reference proteome</keyword>
<protein>
    <submittedName>
        <fullName evidence="4">Uncharacterized protein</fullName>
    </submittedName>
</protein>
<comment type="similarity">
    <text evidence="1">Belongs to the universal ribosomal protein uL11 family.</text>
</comment>
<evidence type="ECO:0000256" key="3">
    <source>
        <dbReference type="ARBA" id="ARBA00023274"/>
    </source>
</evidence>
<dbReference type="GO" id="GO:0003735">
    <property type="term" value="F:structural constituent of ribosome"/>
    <property type="evidence" value="ECO:0007669"/>
    <property type="project" value="InterPro"/>
</dbReference>
<keyword evidence="3" id="KW-0687">Ribonucleoprotein</keyword>
<proteinExistence type="inferred from homology"/>
<evidence type="ECO:0000256" key="2">
    <source>
        <dbReference type="ARBA" id="ARBA00022980"/>
    </source>
</evidence>
<dbReference type="PANTHER" id="PTHR11661">
    <property type="entry name" value="60S RIBOSOMAL PROTEIN L12"/>
    <property type="match status" value="1"/>
</dbReference>
<accession>A0AA38TA30</accession>
<dbReference type="SUPFAM" id="SSF54747">
    <property type="entry name" value="Ribosomal L11/L12e N-terminal domain"/>
    <property type="match status" value="1"/>
</dbReference>
<comment type="caution">
    <text evidence="4">The sequence shown here is derived from an EMBL/GenBank/DDBJ whole genome shotgun (WGS) entry which is preliminary data.</text>
</comment>
<name>A0AA38TA30_9ASTR</name>
<evidence type="ECO:0000256" key="1">
    <source>
        <dbReference type="ARBA" id="ARBA00010537"/>
    </source>
</evidence>
<dbReference type="GO" id="GO:0006412">
    <property type="term" value="P:translation"/>
    <property type="evidence" value="ECO:0007669"/>
    <property type="project" value="InterPro"/>
</dbReference>
<dbReference type="EMBL" id="JARYMX010000005">
    <property type="protein sequence ID" value="KAJ9547587.1"/>
    <property type="molecule type" value="Genomic_DNA"/>
</dbReference>
<dbReference type="InterPro" id="IPR000911">
    <property type="entry name" value="Ribosomal_uL11"/>
</dbReference>
<evidence type="ECO:0000313" key="4">
    <source>
        <dbReference type="EMBL" id="KAJ9547587.1"/>
    </source>
</evidence>
<gene>
    <name evidence="4" type="ORF">OSB04_020130</name>
</gene>
<sequence>MRSFLLLTATFPNGQDGSSCVSTLGLTILASAVLNLPWSSIKGHGRQHETCDLSRFHVLLIIFGYCLRACSIIEYRKVLIDKITFELKFKNNGSDTTVSHLTPLSPKTQACFPLLFSDDAAKVRSLSGRRRLRPCNRRQGRYDEFTRSKDRTTGSLAPKIGSLGLSPKIREDIAKETAKDRKGLRVTVNHIVQNRQAKVSVVPSAVALVIESNYESNGSFGIEIGAITKKLWPKQNRTKIAQMLAIASHHPSDR</sequence>
<dbReference type="GO" id="GO:0022625">
    <property type="term" value="C:cytosolic large ribosomal subunit"/>
    <property type="evidence" value="ECO:0007669"/>
    <property type="project" value="TreeGrafter"/>
</dbReference>
<dbReference type="Proteomes" id="UP001172457">
    <property type="component" value="Chromosome 5"/>
</dbReference>
<dbReference type="AlphaFoldDB" id="A0AA38TA30"/>
<keyword evidence="2" id="KW-0689">Ribosomal protein</keyword>
<dbReference type="InterPro" id="IPR036796">
    <property type="entry name" value="Ribosomal_uL11_N_sf"/>
</dbReference>